<accession>A0A1Y5IGV9</accession>
<feature type="compositionally biased region" description="Basic residues" evidence="1">
    <location>
        <begin position="204"/>
        <end position="219"/>
    </location>
</feature>
<feature type="region of interest" description="Disordered" evidence="1">
    <location>
        <begin position="501"/>
        <end position="529"/>
    </location>
</feature>
<reference evidence="2" key="1">
    <citation type="submission" date="2017-04" db="EMBL/GenBank/DDBJ databases">
        <title>Population genomics of picophytoplankton unveils novel chromosome hypervariability.</title>
        <authorList>
            <consortium name="DOE Joint Genome Institute"/>
            <person name="Blanc-Mathieu R."/>
            <person name="Krasovec M."/>
            <person name="Hebrard M."/>
            <person name="Yau S."/>
            <person name="Desgranges E."/>
            <person name="Martin J."/>
            <person name="Schackwitz W."/>
            <person name="Kuo A."/>
            <person name="Salin G."/>
            <person name="Donnadieu C."/>
            <person name="Desdevises Y."/>
            <person name="Sanchez-Ferandin S."/>
            <person name="Moreau H."/>
            <person name="Rivals E."/>
            <person name="Grigoriev I.V."/>
            <person name="Grimsley N."/>
            <person name="Eyre-Walker A."/>
            <person name="Piganeau G."/>
        </authorList>
    </citation>
    <scope>NUCLEOTIDE SEQUENCE [LARGE SCALE GENOMIC DNA]</scope>
    <source>
        <strain evidence="2">RCC 1115</strain>
    </source>
</reference>
<name>A0A1Y5IGV9_OSTTA</name>
<protein>
    <submittedName>
        <fullName evidence="2">Uncharacterized protein</fullName>
    </submittedName>
</protein>
<evidence type="ECO:0000256" key="1">
    <source>
        <dbReference type="SAM" id="MobiDB-lite"/>
    </source>
</evidence>
<organism evidence="2">
    <name type="scientific">Ostreococcus tauri</name>
    <name type="common">Marine green alga</name>
    <dbReference type="NCBI Taxonomy" id="70448"/>
    <lineage>
        <taxon>Eukaryota</taxon>
        <taxon>Viridiplantae</taxon>
        <taxon>Chlorophyta</taxon>
        <taxon>Mamiellophyceae</taxon>
        <taxon>Mamiellales</taxon>
        <taxon>Bathycoccaceae</taxon>
        <taxon>Ostreococcus</taxon>
    </lineage>
</organism>
<proteinExistence type="predicted"/>
<gene>
    <name evidence="2" type="ORF">BE221DRAFT_71188</name>
</gene>
<feature type="compositionally biased region" description="Low complexity" evidence="1">
    <location>
        <begin position="220"/>
        <end position="234"/>
    </location>
</feature>
<dbReference type="Proteomes" id="UP000195557">
    <property type="component" value="Unassembled WGS sequence"/>
</dbReference>
<feature type="region of interest" description="Disordered" evidence="1">
    <location>
        <begin position="284"/>
        <end position="306"/>
    </location>
</feature>
<dbReference type="EMBL" id="KZ155778">
    <property type="protein sequence ID" value="OUS47313.1"/>
    <property type="molecule type" value="Genomic_DNA"/>
</dbReference>
<evidence type="ECO:0000313" key="2">
    <source>
        <dbReference type="EMBL" id="OUS47313.1"/>
    </source>
</evidence>
<sequence>MSSRLEASDRASVLIASQLAPTFATSCEYALRAHARNCVDAQTPSPPRQSFVLDRAIRVGRKASSRVGRGGGEDGDGWRARAPIRDAAGGMTSVPIASRVAPENAQRFMLVEGLGFVVVMSPATCVDSMVAVAQILVEEERSALARAKALVMEQRQRRARDEAQAQMFVTQAQSAAQAAANVVFAETGRSTWTSAPTPPPIPKTRQKRKSKKEKQKPKTHGPSSSPGTTHSSPNTAPPSPPAFPTAVIATPDSANEEEFPALPIRRTLPPDNVSALVEPVAPPLPPSKWFQSQGSSPDRKVMRRNKGKRFMRRRIDRVEQSHWELAMFLSSHHEELEKRSVEAIKGVRECIRLLQRCRVDHDNALENHDALIPSITESGQAKSPLFQRCACSECASFESDIDGLIGYNFCKQTCDCDACLKMYVRALCKRRCVCPECFEFYTEMLHASSETSKQLFSEDFQCADDIPSNTWKGISVFYSENGTNRTLRSIENLLEKLRRPQLLLPAPEAKPTRRAHPRPKREPPSPSQA</sequence>
<feature type="region of interest" description="Disordered" evidence="1">
    <location>
        <begin position="190"/>
        <end position="247"/>
    </location>
</feature>
<dbReference type="AlphaFoldDB" id="A0A1Y5IGV9"/>
<dbReference type="PROSITE" id="PS51257">
    <property type="entry name" value="PROKAR_LIPOPROTEIN"/>
    <property type="match status" value="1"/>
</dbReference>